<organism evidence="2 3">
    <name type="scientific">Babesia ovata</name>
    <dbReference type="NCBI Taxonomy" id="189622"/>
    <lineage>
        <taxon>Eukaryota</taxon>
        <taxon>Sar</taxon>
        <taxon>Alveolata</taxon>
        <taxon>Apicomplexa</taxon>
        <taxon>Aconoidasida</taxon>
        <taxon>Piroplasmida</taxon>
        <taxon>Babesiidae</taxon>
        <taxon>Babesia</taxon>
    </lineage>
</organism>
<evidence type="ECO:0000313" key="3">
    <source>
        <dbReference type="Proteomes" id="UP000236319"/>
    </source>
</evidence>
<dbReference type="AlphaFoldDB" id="A0A2H6KEI7"/>
<protein>
    <submittedName>
        <fullName evidence="2">Adenine-specific DNA-methyltransferase, putative</fullName>
    </submittedName>
</protein>
<feature type="chain" id="PRO_5014126290" evidence="1">
    <location>
        <begin position="22"/>
        <end position="325"/>
    </location>
</feature>
<sequence length="325" mass="35535">MKCVISVALLAFSQISHFVAATAIEKPAATPAKAESESKVENINYGDIISTVEKRFKVLMKLMQGEGFKAELLQTTKAEVTKVSNEFLAKFTPLLKVSKDRAQDSSKQVQQPVPSWIKIRSEAESHVEQAVAVHNALEKAGQSIHRLFESLFGKYAEQLQSAPVKANVAQQTGKVAESNTALAGSASSEPAAVGESQHDDDFLNLRFVVPVFANDIDTLYALIKEKNDSTKEEQAALLEVIKKWISEKVPSLKPNENMVLATVKQELAKLCTSEVYLKDIALSLDAYNQLDAKLSESVEKCKKMNSASFGAVSLLLAAVLAFTMW</sequence>
<dbReference type="GeneID" id="39875139"/>
<dbReference type="EMBL" id="BDSA01000003">
    <property type="protein sequence ID" value="GBE61369.1"/>
    <property type="molecule type" value="Genomic_DNA"/>
</dbReference>
<dbReference type="OrthoDB" id="366342at2759"/>
<keyword evidence="2" id="KW-0808">Transferase</keyword>
<proteinExistence type="predicted"/>
<dbReference type="Proteomes" id="UP000236319">
    <property type="component" value="Unassembled WGS sequence"/>
</dbReference>
<keyword evidence="1" id="KW-0732">Signal</keyword>
<keyword evidence="2" id="KW-0489">Methyltransferase</keyword>
<dbReference type="GO" id="GO:0008168">
    <property type="term" value="F:methyltransferase activity"/>
    <property type="evidence" value="ECO:0007669"/>
    <property type="project" value="UniProtKB-KW"/>
</dbReference>
<gene>
    <name evidence="2" type="ORF">BOVATA_028620</name>
</gene>
<accession>A0A2H6KEI7</accession>
<dbReference type="VEuPathDB" id="PiroplasmaDB:BOVATA_028620"/>
<reference evidence="2 3" key="1">
    <citation type="journal article" date="2017" name="BMC Genomics">
        <title>Whole-genome assembly of Babesia ovata and comparative genomics between closely related pathogens.</title>
        <authorList>
            <person name="Yamagishi J."/>
            <person name="Asada M."/>
            <person name="Hakimi H."/>
            <person name="Tanaka T.Q."/>
            <person name="Sugimoto C."/>
            <person name="Kawazu S."/>
        </authorList>
    </citation>
    <scope>NUCLEOTIDE SEQUENCE [LARGE SCALE GENOMIC DNA]</scope>
    <source>
        <strain evidence="2 3">Miyake</strain>
    </source>
</reference>
<dbReference type="RefSeq" id="XP_028867612.1">
    <property type="nucleotide sequence ID" value="XM_029011779.1"/>
</dbReference>
<evidence type="ECO:0000313" key="2">
    <source>
        <dbReference type="EMBL" id="GBE61369.1"/>
    </source>
</evidence>
<name>A0A2H6KEI7_9APIC</name>
<comment type="caution">
    <text evidence="2">The sequence shown here is derived from an EMBL/GenBank/DDBJ whole genome shotgun (WGS) entry which is preliminary data.</text>
</comment>
<dbReference type="GO" id="GO:0032259">
    <property type="term" value="P:methylation"/>
    <property type="evidence" value="ECO:0007669"/>
    <property type="project" value="UniProtKB-KW"/>
</dbReference>
<feature type="signal peptide" evidence="1">
    <location>
        <begin position="1"/>
        <end position="21"/>
    </location>
</feature>
<evidence type="ECO:0000256" key="1">
    <source>
        <dbReference type="SAM" id="SignalP"/>
    </source>
</evidence>
<keyword evidence="3" id="KW-1185">Reference proteome</keyword>